<sequence length="154" mass="17976">MKRNQDNSPAAVHQSTLKQSLENQCQQNGLGPFFFCLCNPSNRIDISNSKFCTCEVYNRNNNADIQEEKFYPCIRKIYNNDTDLLEQVHVVMSKDKPENAIAEPCRRHGRISKQRAKLFITEYCTRKNDHNISLETNKRNLERIHGRKRSELSS</sequence>
<keyword evidence="12" id="KW-1185">Reference proteome</keyword>
<dbReference type="EMBL" id="CAJOBF010001687">
    <property type="protein sequence ID" value="CAF3974667.1"/>
    <property type="molecule type" value="Genomic_DNA"/>
</dbReference>
<gene>
    <name evidence="9" type="ORF">BYL167_LOCUS16918</name>
    <name evidence="1" type="ORF">CJN711_LOCUS32373</name>
    <name evidence="8" type="ORF">GIL414_LOCUS14150</name>
    <name evidence="2" type="ORF">KQP761_LOCUS35377</name>
    <name evidence="3" type="ORF">MBJ925_LOCUS7382</name>
    <name evidence="6" type="ORF">OVN521_LOCUS10306</name>
    <name evidence="10" type="ORF">SMN809_LOCUS62558</name>
    <name evidence="7" type="ORF">UXM345_LOCUS14686</name>
    <name evidence="5" type="ORF">WKI299_LOCUS22243</name>
    <name evidence="4" type="ORF">XDN619_LOCUS7490</name>
</gene>
<dbReference type="EMBL" id="CAJNRG010002247">
    <property type="protein sequence ID" value="CAF2045211.1"/>
    <property type="molecule type" value="Genomic_DNA"/>
</dbReference>
<evidence type="ECO:0000313" key="7">
    <source>
        <dbReference type="EMBL" id="CAF3974667.1"/>
    </source>
</evidence>
<evidence type="ECO:0000313" key="1">
    <source>
        <dbReference type="EMBL" id="CAF1575350.1"/>
    </source>
</evidence>
<protein>
    <submittedName>
        <fullName evidence="2">Uncharacterized protein</fullName>
    </submittedName>
</protein>
<dbReference type="AlphaFoldDB" id="A0A816GME7"/>
<dbReference type="EMBL" id="CAJOBJ010005909">
    <property type="protein sequence ID" value="CAF4045671.1"/>
    <property type="molecule type" value="Genomic_DNA"/>
</dbReference>
<accession>A0A816GME7</accession>
<evidence type="ECO:0000313" key="4">
    <source>
        <dbReference type="EMBL" id="CAF2045211.1"/>
    </source>
</evidence>
<dbReference type="EMBL" id="CAJNOV010015510">
    <property type="protein sequence ID" value="CAF1575350.1"/>
    <property type="molecule type" value="Genomic_DNA"/>
</dbReference>
<dbReference type="Proteomes" id="UP000663834">
    <property type="component" value="Unassembled WGS sequence"/>
</dbReference>
<evidence type="ECO:0000313" key="11">
    <source>
        <dbReference type="Proteomes" id="UP000663834"/>
    </source>
</evidence>
<evidence type="ECO:0000313" key="2">
    <source>
        <dbReference type="EMBL" id="CAF1675923.1"/>
    </source>
</evidence>
<dbReference type="OrthoDB" id="9992768at2759"/>
<dbReference type="Proteomes" id="UP000681720">
    <property type="component" value="Unassembled WGS sequence"/>
</dbReference>
<evidence type="ECO:0000313" key="6">
    <source>
        <dbReference type="EMBL" id="CAF3915976.1"/>
    </source>
</evidence>
<dbReference type="Proteomes" id="UP000681967">
    <property type="component" value="Unassembled WGS sequence"/>
</dbReference>
<dbReference type="Proteomes" id="UP000663842">
    <property type="component" value="Unassembled WGS sequence"/>
</dbReference>
<evidence type="ECO:0000313" key="10">
    <source>
        <dbReference type="EMBL" id="CAF5121773.1"/>
    </source>
</evidence>
<dbReference type="Proteomes" id="UP000663856">
    <property type="component" value="Unassembled WGS sequence"/>
</dbReference>
<dbReference type="EMBL" id="CAJNOW010019880">
    <property type="protein sequence ID" value="CAF1675923.1"/>
    <property type="molecule type" value="Genomic_DNA"/>
</dbReference>
<reference evidence="2" key="1">
    <citation type="submission" date="2021-02" db="EMBL/GenBank/DDBJ databases">
        <authorList>
            <person name="Nowell W R."/>
        </authorList>
    </citation>
    <scope>NUCLEOTIDE SEQUENCE</scope>
</reference>
<proteinExistence type="predicted"/>
<evidence type="ECO:0000313" key="8">
    <source>
        <dbReference type="EMBL" id="CAF4045671.1"/>
    </source>
</evidence>
<organism evidence="2 11">
    <name type="scientific">Rotaria magnacalcarata</name>
    <dbReference type="NCBI Taxonomy" id="392030"/>
    <lineage>
        <taxon>Eukaryota</taxon>
        <taxon>Metazoa</taxon>
        <taxon>Spiralia</taxon>
        <taxon>Gnathifera</taxon>
        <taxon>Rotifera</taxon>
        <taxon>Eurotatoria</taxon>
        <taxon>Bdelloidea</taxon>
        <taxon>Philodinida</taxon>
        <taxon>Philodinidae</taxon>
        <taxon>Rotaria</taxon>
    </lineage>
</organism>
<evidence type="ECO:0000313" key="9">
    <source>
        <dbReference type="EMBL" id="CAF4060158.1"/>
    </source>
</evidence>
<dbReference type="EMBL" id="CAJNRF010009465">
    <property type="protein sequence ID" value="CAF2110818.1"/>
    <property type="molecule type" value="Genomic_DNA"/>
</dbReference>
<dbReference type="Proteomes" id="UP000663887">
    <property type="component" value="Unassembled WGS sequence"/>
</dbReference>
<dbReference type="Proteomes" id="UP000676336">
    <property type="component" value="Unassembled WGS sequence"/>
</dbReference>
<evidence type="ECO:0000313" key="12">
    <source>
        <dbReference type="Proteomes" id="UP000663866"/>
    </source>
</evidence>
<evidence type="ECO:0000313" key="3">
    <source>
        <dbReference type="EMBL" id="CAF1982891.1"/>
    </source>
</evidence>
<dbReference type="Proteomes" id="UP000663824">
    <property type="component" value="Unassembled WGS sequence"/>
</dbReference>
<dbReference type="EMBL" id="CAJOBH010006565">
    <property type="protein sequence ID" value="CAF4060158.1"/>
    <property type="molecule type" value="Genomic_DNA"/>
</dbReference>
<dbReference type="EMBL" id="CAJOBI010260998">
    <property type="protein sequence ID" value="CAF5121773.1"/>
    <property type="molecule type" value="Genomic_DNA"/>
</dbReference>
<name>A0A816GME7_9BILA</name>
<comment type="caution">
    <text evidence="2">The sequence shown here is derived from an EMBL/GenBank/DDBJ whole genome shotgun (WGS) entry which is preliminary data.</text>
</comment>
<dbReference type="Proteomes" id="UP000663866">
    <property type="component" value="Unassembled WGS sequence"/>
</dbReference>
<evidence type="ECO:0000313" key="5">
    <source>
        <dbReference type="EMBL" id="CAF2110818.1"/>
    </source>
</evidence>
<dbReference type="EMBL" id="CAJOBG010001307">
    <property type="protein sequence ID" value="CAF3915976.1"/>
    <property type="molecule type" value="Genomic_DNA"/>
</dbReference>
<dbReference type="Proteomes" id="UP000663855">
    <property type="component" value="Unassembled WGS sequence"/>
</dbReference>
<dbReference type="EMBL" id="CAJNRE010002510">
    <property type="protein sequence ID" value="CAF1982891.1"/>
    <property type="molecule type" value="Genomic_DNA"/>
</dbReference>